<dbReference type="EMBL" id="UFYW01000001">
    <property type="protein sequence ID" value="STD82647.1"/>
    <property type="molecule type" value="Genomic_DNA"/>
</dbReference>
<evidence type="ECO:0000313" key="2">
    <source>
        <dbReference type="Proteomes" id="UP000254807"/>
    </source>
</evidence>
<name>A0A376GVS6_ENTGA</name>
<dbReference type="AlphaFoldDB" id="A0A376GVS6"/>
<organism evidence="1 2">
    <name type="scientific">Enterococcus gallinarum</name>
    <dbReference type="NCBI Taxonomy" id="1353"/>
    <lineage>
        <taxon>Bacteria</taxon>
        <taxon>Bacillati</taxon>
        <taxon>Bacillota</taxon>
        <taxon>Bacilli</taxon>
        <taxon>Lactobacillales</taxon>
        <taxon>Enterococcaceae</taxon>
        <taxon>Enterococcus</taxon>
    </lineage>
</organism>
<accession>A0A376GVS6</accession>
<dbReference type="Proteomes" id="UP000254807">
    <property type="component" value="Unassembled WGS sequence"/>
</dbReference>
<reference evidence="1 2" key="1">
    <citation type="submission" date="2018-06" db="EMBL/GenBank/DDBJ databases">
        <authorList>
            <consortium name="Pathogen Informatics"/>
            <person name="Doyle S."/>
        </authorList>
    </citation>
    <scope>NUCLEOTIDE SEQUENCE [LARGE SCALE GENOMIC DNA]</scope>
    <source>
        <strain evidence="1 2">NCTC12360</strain>
    </source>
</reference>
<proteinExistence type="predicted"/>
<keyword evidence="2" id="KW-1185">Reference proteome</keyword>
<gene>
    <name evidence="1" type="ORF">NCTC12360_01079</name>
</gene>
<sequence>MKRQVGLKTSVHIDKVDYRCPRKNTHLIHVTYE</sequence>
<evidence type="ECO:0000313" key="1">
    <source>
        <dbReference type="EMBL" id="STD82647.1"/>
    </source>
</evidence>
<protein>
    <submittedName>
        <fullName evidence="1">Uncharacterized protein</fullName>
    </submittedName>
</protein>